<dbReference type="InterPro" id="IPR019987">
    <property type="entry name" value="GTP-bd_ribosome_bio_YsxC"/>
</dbReference>
<dbReference type="PROSITE" id="PS51706">
    <property type="entry name" value="G_ENGB"/>
    <property type="match status" value="1"/>
</dbReference>
<evidence type="ECO:0000259" key="11">
    <source>
        <dbReference type="PROSITE" id="PS51706"/>
    </source>
</evidence>
<protein>
    <recommendedName>
        <fullName evidence="10">Probable GTP-binding protein EngB</fullName>
    </recommendedName>
</protein>
<keyword evidence="13" id="KW-1185">Reference proteome</keyword>
<keyword evidence="7 10" id="KW-0342">GTP-binding</keyword>
<dbReference type="OrthoDB" id="9804921at2"/>
<comment type="cofactor">
    <cofactor evidence="1">
        <name>Mg(2+)</name>
        <dbReference type="ChEBI" id="CHEBI:18420"/>
    </cofactor>
</comment>
<dbReference type="InterPro" id="IPR006073">
    <property type="entry name" value="GTP-bd"/>
</dbReference>
<dbReference type="SUPFAM" id="SSF52540">
    <property type="entry name" value="P-loop containing nucleoside triphosphate hydrolases"/>
    <property type="match status" value="1"/>
</dbReference>
<dbReference type="GO" id="GO:0005525">
    <property type="term" value="F:GTP binding"/>
    <property type="evidence" value="ECO:0007669"/>
    <property type="project" value="UniProtKB-UniRule"/>
</dbReference>
<comment type="similarity">
    <text evidence="2 10">Belongs to the TRAFAC class TrmE-Era-EngA-EngB-Septin-like GTPase superfamily. EngB GTPase family.</text>
</comment>
<comment type="function">
    <text evidence="10">Necessary for normal cell division and for the maintenance of normal septation.</text>
</comment>
<dbReference type="PANTHER" id="PTHR11649:SF13">
    <property type="entry name" value="ENGB-TYPE G DOMAIN-CONTAINING PROTEIN"/>
    <property type="match status" value="1"/>
</dbReference>
<keyword evidence="3 10" id="KW-0132">Cell division</keyword>
<evidence type="ECO:0000256" key="1">
    <source>
        <dbReference type="ARBA" id="ARBA00001946"/>
    </source>
</evidence>
<evidence type="ECO:0000256" key="6">
    <source>
        <dbReference type="ARBA" id="ARBA00022842"/>
    </source>
</evidence>
<dbReference type="HAMAP" id="MF_00321">
    <property type="entry name" value="GTPase_EngB"/>
    <property type="match status" value="1"/>
</dbReference>
<evidence type="ECO:0000256" key="8">
    <source>
        <dbReference type="ARBA" id="ARBA00023210"/>
    </source>
</evidence>
<dbReference type="GO" id="GO:0046872">
    <property type="term" value="F:metal ion binding"/>
    <property type="evidence" value="ECO:0007669"/>
    <property type="project" value="UniProtKB-KW"/>
</dbReference>
<evidence type="ECO:0000313" key="12">
    <source>
        <dbReference type="EMBL" id="SHH50158.1"/>
    </source>
</evidence>
<dbReference type="NCBIfam" id="TIGR03598">
    <property type="entry name" value="GTPase_YsxC"/>
    <property type="match status" value="1"/>
</dbReference>
<evidence type="ECO:0000256" key="9">
    <source>
        <dbReference type="ARBA" id="ARBA00023306"/>
    </source>
</evidence>
<dbReference type="Gene3D" id="3.40.50.300">
    <property type="entry name" value="P-loop containing nucleotide triphosphate hydrolases"/>
    <property type="match status" value="1"/>
</dbReference>
<dbReference type="GO" id="GO:0000917">
    <property type="term" value="P:division septum assembly"/>
    <property type="evidence" value="ECO:0007669"/>
    <property type="project" value="UniProtKB-KW"/>
</dbReference>
<dbReference type="EMBL" id="FQWQ01000003">
    <property type="protein sequence ID" value="SHH50158.1"/>
    <property type="molecule type" value="Genomic_DNA"/>
</dbReference>
<organism evidence="12 13">
    <name type="scientific">Chryseolinea serpens</name>
    <dbReference type="NCBI Taxonomy" id="947013"/>
    <lineage>
        <taxon>Bacteria</taxon>
        <taxon>Pseudomonadati</taxon>
        <taxon>Bacteroidota</taxon>
        <taxon>Cytophagia</taxon>
        <taxon>Cytophagales</taxon>
        <taxon>Fulvivirgaceae</taxon>
        <taxon>Chryseolinea</taxon>
    </lineage>
</organism>
<reference evidence="12 13" key="1">
    <citation type="submission" date="2016-11" db="EMBL/GenBank/DDBJ databases">
        <authorList>
            <person name="Jaros S."/>
            <person name="Januszkiewicz K."/>
            <person name="Wedrychowicz H."/>
        </authorList>
    </citation>
    <scope>NUCLEOTIDE SEQUENCE [LARGE SCALE GENOMIC DNA]</scope>
    <source>
        <strain evidence="12 13">DSM 24574</strain>
    </source>
</reference>
<proteinExistence type="inferred from homology"/>
<keyword evidence="4" id="KW-0479">Metal-binding</keyword>
<accession>A0A1M5THK7</accession>
<dbReference type="AlphaFoldDB" id="A0A1M5THK7"/>
<evidence type="ECO:0000256" key="5">
    <source>
        <dbReference type="ARBA" id="ARBA00022741"/>
    </source>
</evidence>
<sequence length="202" mass="22607">MKITSAEFISSYADVKKCPAPDLPEFAFIGRSNVGKSSLINMLAGMRKLAKTSVTPGKTQTINHFLMNKTWYLVDLPGYGYASASKSTREGFGKMIEEYVKQRENLNCLFVLLDSRLPPQANDLDFIEWAGGQEVPLAFIFTKTDKLKQNELQKNLAAYKKTLLTRWEELPPIFLSSSEKKLGRDEILAFVETAIANGSGKK</sequence>
<keyword evidence="5 10" id="KW-0547">Nucleotide-binding</keyword>
<evidence type="ECO:0000256" key="7">
    <source>
        <dbReference type="ARBA" id="ARBA00023134"/>
    </source>
</evidence>
<dbReference type="InterPro" id="IPR030393">
    <property type="entry name" value="G_ENGB_dom"/>
</dbReference>
<dbReference type="Pfam" id="PF01926">
    <property type="entry name" value="MMR_HSR1"/>
    <property type="match status" value="1"/>
</dbReference>
<dbReference type="RefSeq" id="WP_073137694.1">
    <property type="nucleotide sequence ID" value="NZ_FQWQ01000003.1"/>
</dbReference>
<evidence type="ECO:0000256" key="10">
    <source>
        <dbReference type="HAMAP-Rule" id="MF_00321"/>
    </source>
</evidence>
<keyword evidence="8 10" id="KW-0717">Septation</keyword>
<dbReference type="FunFam" id="3.40.50.300:FF:000098">
    <property type="entry name" value="Probable GTP-binding protein EngB"/>
    <property type="match status" value="1"/>
</dbReference>
<evidence type="ECO:0000256" key="4">
    <source>
        <dbReference type="ARBA" id="ARBA00022723"/>
    </source>
</evidence>
<gene>
    <name evidence="10" type="primary">engB</name>
    <name evidence="12" type="ORF">SAMN04488109_4083</name>
</gene>
<keyword evidence="6" id="KW-0460">Magnesium</keyword>
<dbReference type="Proteomes" id="UP000184212">
    <property type="component" value="Unassembled WGS sequence"/>
</dbReference>
<dbReference type="InterPro" id="IPR027417">
    <property type="entry name" value="P-loop_NTPase"/>
</dbReference>
<evidence type="ECO:0000256" key="2">
    <source>
        <dbReference type="ARBA" id="ARBA00009638"/>
    </source>
</evidence>
<keyword evidence="9 10" id="KW-0131">Cell cycle</keyword>
<dbReference type="PANTHER" id="PTHR11649">
    <property type="entry name" value="MSS1/TRME-RELATED GTP-BINDING PROTEIN"/>
    <property type="match status" value="1"/>
</dbReference>
<evidence type="ECO:0000313" key="13">
    <source>
        <dbReference type="Proteomes" id="UP000184212"/>
    </source>
</evidence>
<feature type="domain" description="EngB-type G" evidence="11">
    <location>
        <begin position="22"/>
        <end position="197"/>
    </location>
</feature>
<dbReference type="CDD" id="cd01876">
    <property type="entry name" value="YihA_EngB"/>
    <property type="match status" value="1"/>
</dbReference>
<name>A0A1M5THK7_9BACT</name>
<evidence type="ECO:0000256" key="3">
    <source>
        <dbReference type="ARBA" id="ARBA00022618"/>
    </source>
</evidence>
<dbReference type="STRING" id="947013.SAMN04488109_4083"/>